<protein>
    <submittedName>
        <fullName evidence="13">Uncharacterized protein</fullName>
    </submittedName>
</protein>
<evidence type="ECO:0000256" key="12">
    <source>
        <dbReference type="SAM" id="Phobius"/>
    </source>
</evidence>
<comment type="caution">
    <text evidence="13">The sequence shown here is derived from an EMBL/GenBank/DDBJ whole genome shotgun (WGS) entry which is preliminary data.</text>
</comment>
<evidence type="ECO:0000256" key="11">
    <source>
        <dbReference type="RuleBase" id="RU004423"/>
    </source>
</evidence>
<evidence type="ECO:0000256" key="5">
    <source>
        <dbReference type="ARBA" id="ARBA00022692"/>
    </source>
</evidence>
<evidence type="ECO:0000256" key="10">
    <source>
        <dbReference type="ARBA" id="ARBA00023224"/>
    </source>
</evidence>
<feature type="transmembrane region" description="Helical" evidence="12">
    <location>
        <begin position="142"/>
        <end position="160"/>
    </location>
</feature>
<evidence type="ECO:0000256" key="8">
    <source>
        <dbReference type="ARBA" id="ARBA00023136"/>
    </source>
</evidence>
<dbReference type="Proteomes" id="UP000308365">
    <property type="component" value="Unassembled WGS sequence"/>
</dbReference>
<evidence type="ECO:0000256" key="6">
    <source>
        <dbReference type="ARBA" id="ARBA00022989"/>
    </source>
</evidence>
<evidence type="ECO:0000256" key="2">
    <source>
        <dbReference type="ARBA" id="ARBA00007376"/>
    </source>
</evidence>
<comment type="subcellular location">
    <subcellularLocation>
        <location evidence="1">Membrane</location>
        <topology evidence="1">Multi-pass membrane protein</topology>
    </subcellularLocation>
</comment>
<name>A0A4V5P9R7_MONMO</name>
<evidence type="ECO:0000256" key="9">
    <source>
        <dbReference type="ARBA" id="ARBA00023170"/>
    </source>
</evidence>
<keyword evidence="10" id="KW-0807">Transducer</keyword>
<dbReference type="EMBL" id="RWIC01000168">
    <property type="protein sequence ID" value="TKC48290.1"/>
    <property type="molecule type" value="Genomic_DNA"/>
</dbReference>
<accession>A0A4V5P9R7</accession>
<evidence type="ECO:0000256" key="4">
    <source>
        <dbReference type="ARBA" id="ARBA00022606"/>
    </source>
</evidence>
<feature type="transmembrane region" description="Helical" evidence="12">
    <location>
        <begin position="31"/>
        <end position="50"/>
    </location>
</feature>
<evidence type="ECO:0000313" key="14">
    <source>
        <dbReference type="Proteomes" id="UP000308365"/>
    </source>
</evidence>
<dbReference type="GO" id="GO:0033038">
    <property type="term" value="F:bitter taste receptor activity"/>
    <property type="evidence" value="ECO:0007669"/>
    <property type="project" value="InterPro"/>
</dbReference>
<sequence length="161" mass="18566">MSAEFITGIRVNGFLIIINGNELVKSRKRTAMHLLFICIGMSRFGLQIVFMSKNLWYSDDFLGMFFSSVSLWFATCLSVFYCLKITHFTQYCFLWLKFRISNLLTSVSIATLCVKVDYPKNVDIDVLRDAMLKRTKLKTKQINEVLLVNLALIFPLAISVR</sequence>
<organism evidence="13 14">
    <name type="scientific">Monodon monoceros</name>
    <name type="common">Narwhal</name>
    <name type="synonym">Ceratodon monodon</name>
    <dbReference type="NCBI Taxonomy" id="40151"/>
    <lineage>
        <taxon>Eukaryota</taxon>
        <taxon>Metazoa</taxon>
        <taxon>Chordata</taxon>
        <taxon>Craniata</taxon>
        <taxon>Vertebrata</taxon>
        <taxon>Euteleostomi</taxon>
        <taxon>Mammalia</taxon>
        <taxon>Eutheria</taxon>
        <taxon>Laurasiatheria</taxon>
        <taxon>Artiodactyla</taxon>
        <taxon>Whippomorpha</taxon>
        <taxon>Cetacea</taxon>
        <taxon>Odontoceti</taxon>
        <taxon>Monodontidae</taxon>
        <taxon>Monodon</taxon>
    </lineage>
</organism>
<keyword evidence="6 12" id="KW-1133">Transmembrane helix</keyword>
<evidence type="ECO:0000256" key="3">
    <source>
        <dbReference type="ARBA" id="ARBA00022480"/>
    </source>
</evidence>
<dbReference type="SUPFAM" id="SSF81321">
    <property type="entry name" value="Family A G protein-coupled receptor-like"/>
    <property type="match status" value="1"/>
</dbReference>
<dbReference type="GO" id="GO:0016020">
    <property type="term" value="C:membrane"/>
    <property type="evidence" value="ECO:0007669"/>
    <property type="project" value="UniProtKB-SubCell"/>
</dbReference>
<keyword evidence="3" id="KW-0919">Taste</keyword>
<reference evidence="14" key="1">
    <citation type="journal article" date="2019" name="IScience">
        <title>Narwhal Genome Reveals Long-Term Low Genetic Diversity despite Current Large Abundance Size.</title>
        <authorList>
            <person name="Westbury M.V."/>
            <person name="Petersen B."/>
            <person name="Garde E."/>
            <person name="Heide-Jorgensen M.P."/>
            <person name="Lorenzen E.D."/>
        </authorList>
    </citation>
    <scope>NUCLEOTIDE SEQUENCE [LARGE SCALE GENOMIC DNA]</scope>
</reference>
<gene>
    <name evidence="13" type="ORF">EI555_013807</name>
</gene>
<dbReference type="InterPro" id="IPR007960">
    <property type="entry name" value="TAS2R"/>
</dbReference>
<dbReference type="GO" id="GO:0004930">
    <property type="term" value="F:G protein-coupled receptor activity"/>
    <property type="evidence" value="ECO:0007669"/>
    <property type="project" value="UniProtKB-KW"/>
</dbReference>
<dbReference type="PANTHER" id="PTHR11394">
    <property type="entry name" value="TASTE RECEPTOR TYPE 2"/>
    <property type="match status" value="1"/>
</dbReference>
<keyword evidence="5 12" id="KW-0812">Transmembrane</keyword>
<keyword evidence="4" id="KW-0716">Sensory transduction</keyword>
<keyword evidence="8 12" id="KW-0472">Membrane</keyword>
<feature type="transmembrane region" description="Helical" evidence="12">
    <location>
        <begin position="62"/>
        <end position="83"/>
    </location>
</feature>
<dbReference type="Pfam" id="PF05296">
    <property type="entry name" value="TAS2R"/>
    <property type="match status" value="1"/>
</dbReference>
<keyword evidence="9" id="KW-0675">Receptor</keyword>
<comment type="similarity">
    <text evidence="2 11">Belongs to the G-protein coupled receptor T2R family.</text>
</comment>
<evidence type="ECO:0000256" key="7">
    <source>
        <dbReference type="ARBA" id="ARBA00023040"/>
    </source>
</evidence>
<proteinExistence type="inferred from homology"/>
<dbReference type="AlphaFoldDB" id="A0A4V5P9R7"/>
<evidence type="ECO:0000313" key="13">
    <source>
        <dbReference type="EMBL" id="TKC48290.1"/>
    </source>
</evidence>
<dbReference type="PANTHER" id="PTHR11394:SF57">
    <property type="entry name" value="TASTE RECEPTOR TYPE 2"/>
    <property type="match status" value="1"/>
</dbReference>
<keyword evidence="7" id="KW-0297">G-protein coupled receptor</keyword>
<evidence type="ECO:0000256" key="1">
    <source>
        <dbReference type="ARBA" id="ARBA00004141"/>
    </source>
</evidence>